<evidence type="ECO:0000313" key="1">
    <source>
        <dbReference type="EMBL" id="QIK40925.1"/>
    </source>
</evidence>
<dbReference type="Proteomes" id="UP000500791">
    <property type="component" value="Chromosome"/>
</dbReference>
<proteinExistence type="predicted"/>
<dbReference type="KEGG" id="mon:G8E03_09190"/>
<dbReference type="RefSeq" id="WP_166190907.1">
    <property type="nucleotide sequence ID" value="NZ_CP049811.1"/>
</dbReference>
<gene>
    <name evidence="1" type="ORF">G8E03_09190</name>
</gene>
<evidence type="ECO:0000313" key="2">
    <source>
        <dbReference type="Proteomes" id="UP000500791"/>
    </source>
</evidence>
<sequence length="91" mass="9542">MPLFAIVMQGMALIGLLLFSLVPSDSHVGAMLIWSREDVQSVAERAGAHWAGLQGPLGTHIVTGSAQSLHDQGAFVLLNLETLAVLCGAYA</sequence>
<accession>A0A6G7VM41</accession>
<name>A0A6G7VM41_9RHOB</name>
<dbReference type="EMBL" id="CP049811">
    <property type="protein sequence ID" value="QIK40925.1"/>
    <property type="molecule type" value="Genomic_DNA"/>
</dbReference>
<organism evidence="1 2">
    <name type="scientific">Pontivivens nitratireducens</name>
    <dbReference type="NCBI Taxonomy" id="2758038"/>
    <lineage>
        <taxon>Bacteria</taxon>
        <taxon>Pseudomonadati</taxon>
        <taxon>Pseudomonadota</taxon>
        <taxon>Alphaproteobacteria</taxon>
        <taxon>Rhodobacterales</taxon>
        <taxon>Paracoccaceae</taxon>
        <taxon>Pontivivens</taxon>
    </lineage>
</organism>
<protein>
    <submittedName>
        <fullName evidence="1">Uncharacterized protein</fullName>
    </submittedName>
</protein>
<dbReference type="AlphaFoldDB" id="A0A6G7VM41"/>
<keyword evidence="2" id="KW-1185">Reference proteome</keyword>
<reference evidence="1 2" key="1">
    <citation type="submission" date="2020-03" db="EMBL/GenBank/DDBJ databases">
        <title>Complete genome sequence of Monaibacterium sp. ALG8 with diverse plasmids.</title>
        <authorList>
            <person name="Sun C."/>
        </authorList>
    </citation>
    <scope>NUCLEOTIDE SEQUENCE [LARGE SCALE GENOMIC DNA]</scope>
    <source>
        <strain evidence="1 2">ALG8</strain>
    </source>
</reference>